<dbReference type="HOGENOM" id="CLU_922200_0_0_1"/>
<dbReference type="OrthoDB" id="7787829at2759"/>
<gene>
    <name evidence="3" type="primary">Dana\GF10233</name>
    <name evidence="3" type="synonym">dana_GLEANR_10190</name>
    <name evidence="3" type="ORF">GF10233</name>
</gene>
<keyword evidence="4" id="KW-1185">Reference proteome</keyword>
<name>B3M7G7_DROAN</name>
<feature type="region of interest" description="Disordered" evidence="1">
    <location>
        <begin position="313"/>
        <end position="332"/>
    </location>
</feature>
<feature type="chain" id="PRO_5006454558" evidence="2">
    <location>
        <begin position="19"/>
        <end position="346"/>
    </location>
</feature>
<feature type="signal peptide" evidence="2">
    <location>
        <begin position="1"/>
        <end position="18"/>
    </location>
</feature>
<evidence type="ECO:0000313" key="3">
    <source>
        <dbReference type="EMBL" id="EDV39865.2"/>
    </source>
</evidence>
<dbReference type="KEGG" id="dan:6493107"/>
<feature type="region of interest" description="Disordered" evidence="1">
    <location>
        <begin position="97"/>
        <end position="132"/>
    </location>
</feature>
<dbReference type="EMBL" id="CH902618">
    <property type="protein sequence ID" value="EDV39865.2"/>
    <property type="molecule type" value="Genomic_DNA"/>
</dbReference>
<organism evidence="3 4">
    <name type="scientific">Drosophila ananassae</name>
    <name type="common">Fruit fly</name>
    <dbReference type="NCBI Taxonomy" id="7217"/>
    <lineage>
        <taxon>Eukaryota</taxon>
        <taxon>Metazoa</taxon>
        <taxon>Ecdysozoa</taxon>
        <taxon>Arthropoda</taxon>
        <taxon>Hexapoda</taxon>
        <taxon>Insecta</taxon>
        <taxon>Pterygota</taxon>
        <taxon>Neoptera</taxon>
        <taxon>Endopterygota</taxon>
        <taxon>Diptera</taxon>
        <taxon>Brachycera</taxon>
        <taxon>Muscomorpha</taxon>
        <taxon>Ephydroidea</taxon>
        <taxon>Drosophilidae</taxon>
        <taxon>Drosophila</taxon>
        <taxon>Sophophora</taxon>
    </lineage>
</organism>
<dbReference type="GeneID" id="6493107"/>
<proteinExistence type="predicted"/>
<sequence>MRLSNLLWIVQLSITICGISIHGQPMIGGKESRGNYRKGTEAEVAAVERFQRTDKDSALDGEQMASQMAVQPAAQGAVQTIVQIPVQEPYVGATDAFQGTWPQQQPPQPQPGYGTRSRMPDVSQGYSSVEGDEAELRRHDLRTLVQHLYVAQARVQLEATEIKKAQAVATSTQNQLEESANHVRTITASLHTAQQEVAASAIRAQIAQLQLAAHDQLLFAARQDVDALSSQMVGLQAAEGIVQPKMTVDLHALLDKLRQPLQHVDRPTAVPAIVPSYPRFETDNQRVPQQQLQQQLQVPMLQPQPGLALGMGQARLPEGQGSGNAVGGSSSDYIGLPKMNPYSLLG</sequence>
<dbReference type="STRING" id="7217.B3M7G7"/>
<reference evidence="3 4" key="1">
    <citation type="journal article" date="2007" name="Nature">
        <title>Evolution of genes and genomes on the Drosophila phylogeny.</title>
        <authorList>
            <consortium name="Drosophila 12 Genomes Consortium"/>
            <person name="Clark A.G."/>
            <person name="Eisen M.B."/>
            <person name="Smith D.R."/>
            <person name="Bergman C.M."/>
            <person name="Oliver B."/>
            <person name="Markow T.A."/>
            <person name="Kaufman T.C."/>
            <person name="Kellis M."/>
            <person name="Gelbart W."/>
            <person name="Iyer V.N."/>
            <person name="Pollard D.A."/>
            <person name="Sackton T.B."/>
            <person name="Larracuente A.M."/>
            <person name="Singh N.D."/>
            <person name="Abad J.P."/>
            <person name="Abt D.N."/>
            <person name="Adryan B."/>
            <person name="Aguade M."/>
            <person name="Akashi H."/>
            <person name="Anderson W.W."/>
            <person name="Aquadro C.F."/>
            <person name="Ardell D.H."/>
            <person name="Arguello R."/>
            <person name="Artieri C.G."/>
            <person name="Barbash D.A."/>
            <person name="Barker D."/>
            <person name="Barsanti P."/>
            <person name="Batterham P."/>
            <person name="Batzoglou S."/>
            <person name="Begun D."/>
            <person name="Bhutkar A."/>
            <person name="Blanco E."/>
            <person name="Bosak S.A."/>
            <person name="Bradley R.K."/>
            <person name="Brand A.D."/>
            <person name="Brent M.R."/>
            <person name="Brooks A.N."/>
            <person name="Brown R.H."/>
            <person name="Butlin R.K."/>
            <person name="Caggese C."/>
            <person name="Calvi B.R."/>
            <person name="Bernardo de Carvalho A."/>
            <person name="Caspi A."/>
            <person name="Castrezana S."/>
            <person name="Celniker S.E."/>
            <person name="Chang J.L."/>
            <person name="Chapple C."/>
            <person name="Chatterji S."/>
            <person name="Chinwalla A."/>
            <person name="Civetta A."/>
            <person name="Clifton S.W."/>
            <person name="Comeron J.M."/>
            <person name="Costello J.C."/>
            <person name="Coyne J.A."/>
            <person name="Daub J."/>
            <person name="David R.G."/>
            <person name="Delcher A.L."/>
            <person name="Delehaunty K."/>
            <person name="Do C.B."/>
            <person name="Ebling H."/>
            <person name="Edwards K."/>
            <person name="Eickbush T."/>
            <person name="Evans J.D."/>
            <person name="Filipski A."/>
            <person name="Findeiss S."/>
            <person name="Freyhult E."/>
            <person name="Fulton L."/>
            <person name="Fulton R."/>
            <person name="Garcia A.C."/>
            <person name="Gardiner A."/>
            <person name="Garfield D.A."/>
            <person name="Garvin B.E."/>
            <person name="Gibson G."/>
            <person name="Gilbert D."/>
            <person name="Gnerre S."/>
            <person name="Godfrey J."/>
            <person name="Good R."/>
            <person name="Gotea V."/>
            <person name="Gravely B."/>
            <person name="Greenberg A.J."/>
            <person name="Griffiths-Jones S."/>
            <person name="Gross S."/>
            <person name="Guigo R."/>
            <person name="Gustafson E.A."/>
            <person name="Haerty W."/>
            <person name="Hahn M.W."/>
            <person name="Halligan D.L."/>
            <person name="Halpern A.L."/>
            <person name="Halter G.M."/>
            <person name="Han M.V."/>
            <person name="Heger A."/>
            <person name="Hillier L."/>
            <person name="Hinrichs A.S."/>
            <person name="Holmes I."/>
            <person name="Hoskins R.A."/>
            <person name="Hubisz M.J."/>
            <person name="Hultmark D."/>
            <person name="Huntley M.A."/>
            <person name="Jaffe D.B."/>
            <person name="Jagadeeshan S."/>
            <person name="Jeck W.R."/>
            <person name="Johnson J."/>
            <person name="Jones C.D."/>
            <person name="Jordan W.C."/>
            <person name="Karpen G.H."/>
            <person name="Kataoka E."/>
            <person name="Keightley P.D."/>
            <person name="Kheradpour P."/>
            <person name="Kirkness E.F."/>
            <person name="Koerich L.B."/>
            <person name="Kristiansen K."/>
            <person name="Kudrna D."/>
            <person name="Kulathinal R.J."/>
            <person name="Kumar S."/>
            <person name="Kwok R."/>
            <person name="Lander E."/>
            <person name="Langley C.H."/>
            <person name="Lapoint R."/>
            <person name="Lazzaro B.P."/>
            <person name="Lee S.J."/>
            <person name="Levesque L."/>
            <person name="Li R."/>
            <person name="Lin C.F."/>
            <person name="Lin M.F."/>
            <person name="Lindblad-Toh K."/>
            <person name="Llopart A."/>
            <person name="Long M."/>
            <person name="Low L."/>
            <person name="Lozovsky E."/>
            <person name="Lu J."/>
            <person name="Luo M."/>
            <person name="Machado C.A."/>
            <person name="Makalowski W."/>
            <person name="Marzo M."/>
            <person name="Matsuda M."/>
            <person name="Matzkin L."/>
            <person name="McAllister B."/>
            <person name="McBride C.S."/>
            <person name="McKernan B."/>
            <person name="McKernan K."/>
            <person name="Mendez-Lago M."/>
            <person name="Minx P."/>
            <person name="Mollenhauer M.U."/>
            <person name="Montooth K."/>
            <person name="Mount S.M."/>
            <person name="Mu X."/>
            <person name="Myers E."/>
            <person name="Negre B."/>
            <person name="Newfeld S."/>
            <person name="Nielsen R."/>
            <person name="Noor M.A."/>
            <person name="O'Grady P."/>
            <person name="Pachter L."/>
            <person name="Papaceit M."/>
            <person name="Parisi M.J."/>
            <person name="Parisi M."/>
            <person name="Parts L."/>
            <person name="Pedersen J.S."/>
            <person name="Pesole G."/>
            <person name="Phillippy A.M."/>
            <person name="Ponting C.P."/>
            <person name="Pop M."/>
            <person name="Porcelli D."/>
            <person name="Powell J.R."/>
            <person name="Prohaska S."/>
            <person name="Pruitt K."/>
            <person name="Puig M."/>
            <person name="Quesneville H."/>
            <person name="Ram K.R."/>
            <person name="Rand D."/>
            <person name="Rasmussen M.D."/>
            <person name="Reed L.K."/>
            <person name="Reenan R."/>
            <person name="Reily A."/>
            <person name="Remington K.A."/>
            <person name="Rieger T.T."/>
            <person name="Ritchie M.G."/>
            <person name="Robin C."/>
            <person name="Rogers Y.H."/>
            <person name="Rohde C."/>
            <person name="Rozas J."/>
            <person name="Rubenfield M.J."/>
            <person name="Ruiz A."/>
            <person name="Russo S."/>
            <person name="Salzberg S.L."/>
            <person name="Sanchez-Gracia A."/>
            <person name="Saranga D.J."/>
            <person name="Sato H."/>
            <person name="Schaeffer S.W."/>
            <person name="Schatz M.C."/>
            <person name="Schlenke T."/>
            <person name="Schwartz R."/>
            <person name="Segarra C."/>
            <person name="Singh R.S."/>
            <person name="Sirot L."/>
            <person name="Sirota M."/>
            <person name="Sisneros N.B."/>
            <person name="Smith C.D."/>
            <person name="Smith T.F."/>
            <person name="Spieth J."/>
            <person name="Stage D.E."/>
            <person name="Stark A."/>
            <person name="Stephan W."/>
            <person name="Strausberg R.L."/>
            <person name="Strempel S."/>
            <person name="Sturgill D."/>
            <person name="Sutton G."/>
            <person name="Sutton G.G."/>
            <person name="Tao W."/>
            <person name="Teichmann S."/>
            <person name="Tobari Y.N."/>
            <person name="Tomimura Y."/>
            <person name="Tsolas J.M."/>
            <person name="Valente V.L."/>
            <person name="Venter E."/>
            <person name="Venter J.C."/>
            <person name="Vicario S."/>
            <person name="Vieira F.G."/>
            <person name="Vilella A.J."/>
            <person name="Villasante A."/>
            <person name="Walenz B."/>
            <person name="Wang J."/>
            <person name="Wasserman M."/>
            <person name="Watts T."/>
            <person name="Wilson D."/>
            <person name="Wilson R.K."/>
            <person name="Wing R.A."/>
            <person name="Wolfner M.F."/>
            <person name="Wong A."/>
            <person name="Wong G.K."/>
            <person name="Wu C.I."/>
            <person name="Wu G."/>
            <person name="Yamamoto D."/>
            <person name="Yang H.P."/>
            <person name="Yang S.P."/>
            <person name="Yorke J.A."/>
            <person name="Yoshida K."/>
            <person name="Zdobnov E."/>
            <person name="Zhang P."/>
            <person name="Zhang Y."/>
            <person name="Zimin A.V."/>
            <person name="Baldwin J."/>
            <person name="Abdouelleil A."/>
            <person name="Abdulkadir J."/>
            <person name="Abebe A."/>
            <person name="Abera B."/>
            <person name="Abreu J."/>
            <person name="Acer S.C."/>
            <person name="Aftuck L."/>
            <person name="Alexander A."/>
            <person name="An P."/>
            <person name="Anderson E."/>
            <person name="Anderson S."/>
            <person name="Arachi H."/>
            <person name="Azer M."/>
            <person name="Bachantsang P."/>
            <person name="Barry A."/>
            <person name="Bayul T."/>
            <person name="Berlin A."/>
            <person name="Bessette D."/>
            <person name="Bloom T."/>
            <person name="Blye J."/>
            <person name="Boguslavskiy L."/>
            <person name="Bonnet C."/>
            <person name="Boukhgalter B."/>
            <person name="Bourzgui I."/>
            <person name="Brown A."/>
            <person name="Cahill P."/>
            <person name="Channer S."/>
            <person name="Cheshatsang Y."/>
            <person name="Chuda L."/>
            <person name="Citroen M."/>
            <person name="Collymore A."/>
            <person name="Cooke P."/>
            <person name="Costello M."/>
            <person name="D'Aco K."/>
            <person name="Daza R."/>
            <person name="De Haan G."/>
            <person name="DeGray S."/>
            <person name="DeMaso C."/>
            <person name="Dhargay N."/>
            <person name="Dooley K."/>
            <person name="Dooley E."/>
            <person name="Doricent M."/>
            <person name="Dorje P."/>
            <person name="Dorjee K."/>
            <person name="Dupes A."/>
            <person name="Elong R."/>
            <person name="Falk J."/>
            <person name="Farina A."/>
            <person name="Faro S."/>
            <person name="Ferguson D."/>
            <person name="Fisher S."/>
            <person name="Foley C.D."/>
            <person name="Franke A."/>
            <person name="Friedrich D."/>
            <person name="Gadbois L."/>
            <person name="Gearin G."/>
            <person name="Gearin C.R."/>
            <person name="Giannoukos G."/>
            <person name="Goode T."/>
            <person name="Graham J."/>
            <person name="Grandbois E."/>
            <person name="Grewal S."/>
            <person name="Gyaltsen K."/>
            <person name="Hafez N."/>
            <person name="Hagos B."/>
            <person name="Hall J."/>
            <person name="Henson C."/>
            <person name="Hollinger A."/>
            <person name="Honan T."/>
            <person name="Huard M.D."/>
            <person name="Hughes L."/>
            <person name="Hurhula B."/>
            <person name="Husby M.E."/>
            <person name="Kamat A."/>
            <person name="Kanga B."/>
            <person name="Kashin S."/>
            <person name="Khazanovich D."/>
            <person name="Kisner P."/>
            <person name="Lance K."/>
            <person name="Lara M."/>
            <person name="Lee W."/>
            <person name="Lennon N."/>
            <person name="Letendre F."/>
            <person name="LeVine R."/>
            <person name="Lipovsky A."/>
            <person name="Liu X."/>
            <person name="Liu J."/>
            <person name="Liu S."/>
            <person name="Lokyitsang T."/>
            <person name="Lokyitsang Y."/>
            <person name="Lubonja R."/>
            <person name="Lui A."/>
            <person name="MacDonald P."/>
            <person name="Magnisalis V."/>
            <person name="Maru K."/>
            <person name="Matthews C."/>
            <person name="McCusker W."/>
            <person name="McDonough S."/>
            <person name="Mehta T."/>
            <person name="Meldrim J."/>
            <person name="Meneus L."/>
            <person name="Mihai O."/>
            <person name="Mihalev A."/>
            <person name="Mihova T."/>
            <person name="Mittelman R."/>
            <person name="Mlenga V."/>
            <person name="Montmayeur A."/>
            <person name="Mulrain L."/>
            <person name="Navidi A."/>
            <person name="Naylor J."/>
            <person name="Negash T."/>
            <person name="Nguyen T."/>
            <person name="Nguyen N."/>
            <person name="Nicol R."/>
            <person name="Norbu C."/>
            <person name="Norbu N."/>
            <person name="Novod N."/>
            <person name="O'Neill B."/>
            <person name="Osman S."/>
            <person name="Markiewicz E."/>
            <person name="Oyono O.L."/>
            <person name="Patti C."/>
            <person name="Phunkhang P."/>
            <person name="Pierre F."/>
            <person name="Priest M."/>
            <person name="Raghuraman S."/>
            <person name="Rege F."/>
            <person name="Reyes R."/>
            <person name="Rise C."/>
            <person name="Rogov P."/>
            <person name="Ross K."/>
            <person name="Ryan E."/>
            <person name="Settipalli S."/>
            <person name="Shea T."/>
            <person name="Sherpa N."/>
            <person name="Shi L."/>
            <person name="Shih D."/>
            <person name="Sparrow T."/>
            <person name="Spaulding J."/>
            <person name="Stalker J."/>
            <person name="Stange-Thomann N."/>
            <person name="Stavropoulos S."/>
            <person name="Stone C."/>
            <person name="Strader C."/>
            <person name="Tesfaye S."/>
            <person name="Thomson T."/>
            <person name="Thoulutsang Y."/>
            <person name="Thoulutsang D."/>
            <person name="Topham K."/>
            <person name="Topping I."/>
            <person name="Tsamla T."/>
            <person name="Vassiliev H."/>
            <person name="Vo A."/>
            <person name="Wangchuk T."/>
            <person name="Wangdi T."/>
            <person name="Weiand M."/>
            <person name="Wilkinson J."/>
            <person name="Wilson A."/>
            <person name="Yadav S."/>
            <person name="Young G."/>
            <person name="Yu Q."/>
            <person name="Zembek L."/>
            <person name="Zhong D."/>
            <person name="Zimmer A."/>
            <person name="Zwirko Z."/>
            <person name="Jaffe D.B."/>
            <person name="Alvarez P."/>
            <person name="Brockman W."/>
            <person name="Butler J."/>
            <person name="Chin C."/>
            <person name="Gnerre S."/>
            <person name="Grabherr M."/>
            <person name="Kleber M."/>
            <person name="Mauceli E."/>
            <person name="MacCallum I."/>
        </authorList>
    </citation>
    <scope>NUCLEOTIDE SEQUENCE [LARGE SCALE GENOMIC DNA]</scope>
    <source>
        <strain evidence="4">Tucson 14024-0371.13</strain>
    </source>
</reference>
<accession>B3M7G7</accession>
<protein>
    <submittedName>
        <fullName evidence="3">Uncharacterized protein</fullName>
    </submittedName>
</protein>
<evidence type="ECO:0000313" key="4">
    <source>
        <dbReference type="Proteomes" id="UP000007801"/>
    </source>
</evidence>
<evidence type="ECO:0000256" key="2">
    <source>
        <dbReference type="SAM" id="SignalP"/>
    </source>
</evidence>
<dbReference type="InParanoid" id="B3M7G7"/>
<dbReference type="eggNOG" id="ENOG502SZFU">
    <property type="taxonomic scope" value="Eukaryota"/>
</dbReference>
<keyword evidence="2" id="KW-0732">Signal</keyword>
<dbReference type="AlphaFoldDB" id="B3M7G7"/>
<dbReference type="Proteomes" id="UP000007801">
    <property type="component" value="Unassembled WGS sequence"/>
</dbReference>
<evidence type="ECO:0000256" key="1">
    <source>
        <dbReference type="SAM" id="MobiDB-lite"/>
    </source>
</evidence>